<feature type="region of interest" description="Disordered" evidence="1">
    <location>
        <begin position="1"/>
        <end position="25"/>
    </location>
</feature>
<reference evidence="2" key="2">
    <citation type="submission" date="2022-01" db="EMBL/GenBank/DDBJ databases">
        <authorList>
            <person name="Yamashiro T."/>
            <person name="Shiraishi A."/>
            <person name="Satake H."/>
            <person name="Nakayama K."/>
        </authorList>
    </citation>
    <scope>NUCLEOTIDE SEQUENCE</scope>
</reference>
<dbReference type="EMBL" id="BQNB010018661">
    <property type="protein sequence ID" value="GJT76853.1"/>
    <property type="molecule type" value="Genomic_DNA"/>
</dbReference>
<name>A0ABQ5GQ09_9ASTR</name>
<comment type="caution">
    <text evidence="2">The sequence shown here is derived from an EMBL/GenBank/DDBJ whole genome shotgun (WGS) entry which is preliminary data.</text>
</comment>
<feature type="region of interest" description="Disordered" evidence="1">
    <location>
        <begin position="195"/>
        <end position="220"/>
    </location>
</feature>
<feature type="compositionally biased region" description="Basic and acidic residues" evidence="1">
    <location>
        <begin position="41"/>
        <end position="56"/>
    </location>
</feature>
<feature type="compositionally biased region" description="Acidic residues" evidence="1">
    <location>
        <begin position="57"/>
        <end position="68"/>
    </location>
</feature>
<dbReference type="PANTHER" id="PTHR36005">
    <property type="entry name" value="DNA LIGASE-LIKE PROTEIN"/>
    <property type="match status" value="1"/>
</dbReference>
<feature type="compositionally biased region" description="Basic and acidic residues" evidence="1">
    <location>
        <begin position="195"/>
        <end position="205"/>
    </location>
</feature>
<accession>A0ABQ5GQ09</accession>
<feature type="region of interest" description="Disordered" evidence="1">
    <location>
        <begin position="41"/>
        <end position="124"/>
    </location>
</feature>
<organism evidence="2 3">
    <name type="scientific">Tanacetum coccineum</name>
    <dbReference type="NCBI Taxonomy" id="301880"/>
    <lineage>
        <taxon>Eukaryota</taxon>
        <taxon>Viridiplantae</taxon>
        <taxon>Streptophyta</taxon>
        <taxon>Embryophyta</taxon>
        <taxon>Tracheophyta</taxon>
        <taxon>Spermatophyta</taxon>
        <taxon>Magnoliopsida</taxon>
        <taxon>eudicotyledons</taxon>
        <taxon>Gunneridae</taxon>
        <taxon>Pentapetalae</taxon>
        <taxon>asterids</taxon>
        <taxon>campanulids</taxon>
        <taxon>Asterales</taxon>
        <taxon>Asteraceae</taxon>
        <taxon>Asteroideae</taxon>
        <taxon>Anthemideae</taxon>
        <taxon>Anthemidinae</taxon>
        <taxon>Tanacetum</taxon>
    </lineage>
</organism>
<protein>
    <submittedName>
        <fullName evidence="2">Uncharacterized protein</fullName>
    </submittedName>
</protein>
<evidence type="ECO:0000256" key="1">
    <source>
        <dbReference type="SAM" id="MobiDB-lite"/>
    </source>
</evidence>
<feature type="compositionally biased region" description="Basic and acidic residues" evidence="1">
    <location>
        <begin position="114"/>
        <end position="124"/>
    </location>
</feature>
<feature type="compositionally biased region" description="Basic and acidic residues" evidence="1">
    <location>
        <begin position="83"/>
        <end position="107"/>
    </location>
</feature>
<reference evidence="2" key="1">
    <citation type="journal article" date="2022" name="Int. J. Mol. Sci.">
        <title>Draft Genome of Tanacetum Coccineum: Genomic Comparison of Closely Related Tanacetum-Family Plants.</title>
        <authorList>
            <person name="Yamashiro T."/>
            <person name="Shiraishi A."/>
            <person name="Nakayama K."/>
            <person name="Satake H."/>
        </authorList>
    </citation>
    <scope>NUCLEOTIDE SEQUENCE</scope>
</reference>
<evidence type="ECO:0000313" key="2">
    <source>
        <dbReference type="EMBL" id="GJT76853.1"/>
    </source>
</evidence>
<keyword evidence="3" id="KW-1185">Reference proteome</keyword>
<dbReference type="PANTHER" id="PTHR36005:SF1">
    <property type="entry name" value="DNA LIGASE-LIKE PROTEIN"/>
    <property type="match status" value="1"/>
</dbReference>
<sequence length="220" mass="25596">MNDSKRDLGSEDGDMAVRVERRETKRALDFDEEFNESDLVKSLRNEGESEKLIDEKSSEDDEKDDDFDAINGKITKKKRSKRLREEIKGKKSKDEIKAKKSKDEIKAKTHSNKRREEKERKAHLEQLHAESQRLLRETRGVSFKPVPLVQKPISSILERIRQRKLEMSKKFLQSVSNDPVEEDDDCIKVDVMDGSKSVETEHGELSETLEEERKGKKKLL</sequence>
<dbReference type="Proteomes" id="UP001151760">
    <property type="component" value="Unassembled WGS sequence"/>
</dbReference>
<proteinExistence type="predicted"/>
<gene>
    <name evidence="2" type="ORF">Tco_1043578</name>
</gene>
<evidence type="ECO:0000313" key="3">
    <source>
        <dbReference type="Proteomes" id="UP001151760"/>
    </source>
</evidence>